<reference evidence="2" key="1">
    <citation type="journal article" date="2022" name="Mol. Ecol. Resour.">
        <title>The genomes of chicory, endive, great burdock and yacon provide insights into Asteraceae palaeo-polyploidization history and plant inulin production.</title>
        <authorList>
            <person name="Fan W."/>
            <person name="Wang S."/>
            <person name="Wang H."/>
            <person name="Wang A."/>
            <person name="Jiang F."/>
            <person name="Liu H."/>
            <person name="Zhao H."/>
            <person name="Xu D."/>
            <person name="Zhang Y."/>
        </authorList>
    </citation>
    <scope>NUCLEOTIDE SEQUENCE [LARGE SCALE GENOMIC DNA]</scope>
    <source>
        <strain evidence="2">cv. Punajuju</strain>
    </source>
</reference>
<proteinExistence type="predicted"/>
<reference evidence="1 2" key="2">
    <citation type="journal article" date="2022" name="Mol. Ecol. Resour.">
        <title>The genomes of chicory, endive, great burdock and yacon provide insights into Asteraceae paleo-polyploidization history and plant inulin production.</title>
        <authorList>
            <person name="Fan W."/>
            <person name="Wang S."/>
            <person name="Wang H."/>
            <person name="Wang A."/>
            <person name="Jiang F."/>
            <person name="Liu H."/>
            <person name="Zhao H."/>
            <person name="Xu D."/>
            <person name="Zhang Y."/>
        </authorList>
    </citation>
    <scope>NUCLEOTIDE SEQUENCE [LARGE SCALE GENOMIC DNA]</scope>
    <source>
        <strain evidence="2">cv. Punajuju</strain>
        <tissue evidence="1">Leaves</tissue>
    </source>
</reference>
<dbReference type="EMBL" id="CM042016">
    <property type="protein sequence ID" value="KAI3701324.1"/>
    <property type="molecule type" value="Genomic_DNA"/>
</dbReference>
<dbReference type="Proteomes" id="UP001055811">
    <property type="component" value="Linkage Group LG08"/>
</dbReference>
<comment type="caution">
    <text evidence="1">The sequence shown here is derived from an EMBL/GenBank/DDBJ whole genome shotgun (WGS) entry which is preliminary data.</text>
</comment>
<organism evidence="1 2">
    <name type="scientific">Cichorium intybus</name>
    <name type="common">Chicory</name>
    <dbReference type="NCBI Taxonomy" id="13427"/>
    <lineage>
        <taxon>Eukaryota</taxon>
        <taxon>Viridiplantae</taxon>
        <taxon>Streptophyta</taxon>
        <taxon>Embryophyta</taxon>
        <taxon>Tracheophyta</taxon>
        <taxon>Spermatophyta</taxon>
        <taxon>Magnoliopsida</taxon>
        <taxon>eudicotyledons</taxon>
        <taxon>Gunneridae</taxon>
        <taxon>Pentapetalae</taxon>
        <taxon>asterids</taxon>
        <taxon>campanulids</taxon>
        <taxon>Asterales</taxon>
        <taxon>Asteraceae</taxon>
        <taxon>Cichorioideae</taxon>
        <taxon>Cichorieae</taxon>
        <taxon>Cichoriinae</taxon>
        <taxon>Cichorium</taxon>
    </lineage>
</organism>
<sequence>MKTTSRDRIMKNPGEINNVTDKPLFVSTNHCGNPIQQLRQNSAIYIGTRNLNLDNQMDILFKLGMYKQLETMAGHDDSSVSGKKSSENEVPTFNVENMQSNMKVTYYSRTFMSIIGGVIAGILGFTGLMGFVFYLLVMAITSICLTAKAGFSIHSYFDSWNRVLLDGFLGGLLSFVLFWTFAYDIVHIF</sequence>
<name>A0ACB8ZTK4_CICIN</name>
<evidence type="ECO:0000313" key="2">
    <source>
        <dbReference type="Proteomes" id="UP001055811"/>
    </source>
</evidence>
<gene>
    <name evidence="1" type="ORF">L2E82_45978</name>
</gene>
<keyword evidence="2" id="KW-1185">Reference proteome</keyword>
<evidence type="ECO:0000313" key="1">
    <source>
        <dbReference type="EMBL" id="KAI3701324.1"/>
    </source>
</evidence>
<accession>A0ACB8ZTK4</accession>
<protein>
    <submittedName>
        <fullName evidence="1">Uncharacterized protein</fullName>
    </submittedName>
</protein>